<organism evidence="2 3">
    <name type="scientific">Ridgeia piscesae</name>
    <name type="common">Tubeworm</name>
    <dbReference type="NCBI Taxonomy" id="27915"/>
    <lineage>
        <taxon>Eukaryota</taxon>
        <taxon>Metazoa</taxon>
        <taxon>Spiralia</taxon>
        <taxon>Lophotrochozoa</taxon>
        <taxon>Annelida</taxon>
        <taxon>Polychaeta</taxon>
        <taxon>Sedentaria</taxon>
        <taxon>Canalipalpata</taxon>
        <taxon>Sabellida</taxon>
        <taxon>Siboglinidae</taxon>
        <taxon>Ridgeia</taxon>
    </lineage>
</organism>
<keyword evidence="1" id="KW-0732">Signal</keyword>
<gene>
    <name evidence="2" type="ORF">NP493_1367g00021</name>
</gene>
<keyword evidence="3" id="KW-1185">Reference proteome</keyword>
<reference evidence="2" key="1">
    <citation type="journal article" date="2023" name="Mol. Biol. Evol.">
        <title>Third-Generation Sequencing Reveals the Adaptive Role of the Epigenome in Three Deep-Sea Polychaetes.</title>
        <authorList>
            <person name="Perez M."/>
            <person name="Aroh O."/>
            <person name="Sun Y."/>
            <person name="Lan Y."/>
            <person name="Juniper S.K."/>
            <person name="Young C.R."/>
            <person name="Angers B."/>
            <person name="Qian P.Y."/>
        </authorList>
    </citation>
    <scope>NUCLEOTIDE SEQUENCE</scope>
    <source>
        <strain evidence="2">R07B-5</strain>
    </source>
</reference>
<name>A0AAD9NCM3_RIDPI</name>
<evidence type="ECO:0000256" key="1">
    <source>
        <dbReference type="SAM" id="SignalP"/>
    </source>
</evidence>
<dbReference type="EMBL" id="JAODUO010001367">
    <property type="protein sequence ID" value="KAK2165397.1"/>
    <property type="molecule type" value="Genomic_DNA"/>
</dbReference>
<proteinExistence type="predicted"/>
<dbReference type="AlphaFoldDB" id="A0AAD9NCM3"/>
<evidence type="ECO:0000313" key="2">
    <source>
        <dbReference type="EMBL" id="KAK2165397.1"/>
    </source>
</evidence>
<protein>
    <submittedName>
        <fullName evidence="2">Uncharacterized protein</fullName>
    </submittedName>
</protein>
<dbReference type="Proteomes" id="UP001209878">
    <property type="component" value="Unassembled WGS sequence"/>
</dbReference>
<accession>A0AAD9NCM3</accession>
<feature type="signal peptide" evidence="1">
    <location>
        <begin position="1"/>
        <end position="20"/>
    </location>
</feature>
<feature type="chain" id="PRO_5042002073" evidence="1">
    <location>
        <begin position="21"/>
        <end position="193"/>
    </location>
</feature>
<sequence>MNGFYCTTFVCVLLLPLASSWYFGHSSRQEAEGPIDEACITKARRGDCMFYVCFDQRHPCMSNDYVLTYGWRFCKRYDNNYNRFTTEAKRWINATRLCAMNKLLEFYRDDHINCADVEGESKRAVATCETEHGICDGSLLFDNKDAFGDVYRLSRAATVRFLLTMKNCGSIGMGHLMHWIRDRYHMLQELMDD</sequence>
<evidence type="ECO:0000313" key="3">
    <source>
        <dbReference type="Proteomes" id="UP001209878"/>
    </source>
</evidence>
<comment type="caution">
    <text evidence="2">The sequence shown here is derived from an EMBL/GenBank/DDBJ whole genome shotgun (WGS) entry which is preliminary data.</text>
</comment>